<proteinExistence type="predicted"/>
<comment type="caution">
    <text evidence="1">The sequence shown here is derived from an EMBL/GenBank/DDBJ whole genome shotgun (WGS) entry which is preliminary data.</text>
</comment>
<evidence type="ECO:0000313" key="2">
    <source>
        <dbReference type="Proteomes" id="UP000887458"/>
    </source>
</evidence>
<evidence type="ECO:0000313" key="1">
    <source>
        <dbReference type="EMBL" id="KAH9415419.1"/>
    </source>
</evidence>
<reference evidence="1 2" key="2">
    <citation type="journal article" date="2022" name="Mol. Biol. Evol.">
        <title>Comparative Genomics Reveals Insights into the Divergent Evolution of Astigmatic Mites and Household Pest Adaptations.</title>
        <authorList>
            <person name="Xiong Q."/>
            <person name="Wan A.T."/>
            <person name="Liu X."/>
            <person name="Fung C.S."/>
            <person name="Xiao X."/>
            <person name="Malainual N."/>
            <person name="Hou J."/>
            <person name="Wang L."/>
            <person name="Wang M."/>
            <person name="Yang K.Y."/>
            <person name="Cui Y."/>
            <person name="Leung E.L."/>
            <person name="Nong W."/>
            <person name="Shin S.K."/>
            <person name="Au S.W."/>
            <person name="Jeong K.Y."/>
            <person name="Chew F.T."/>
            <person name="Hui J.H."/>
            <person name="Leung T.F."/>
            <person name="Tungtrongchitr A."/>
            <person name="Zhong N."/>
            <person name="Liu Z."/>
            <person name="Tsui S.K."/>
        </authorList>
    </citation>
    <scope>NUCLEOTIDE SEQUENCE [LARGE SCALE GENOMIC DNA]</scope>
    <source>
        <strain evidence="1">Derp</strain>
    </source>
</reference>
<organism evidence="1 2">
    <name type="scientific">Dermatophagoides pteronyssinus</name>
    <name type="common">European house dust mite</name>
    <dbReference type="NCBI Taxonomy" id="6956"/>
    <lineage>
        <taxon>Eukaryota</taxon>
        <taxon>Metazoa</taxon>
        <taxon>Ecdysozoa</taxon>
        <taxon>Arthropoda</taxon>
        <taxon>Chelicerata</taxon>
        <taxon>Arachnida</taxon>
        <taxon>Acari</taxon>
        <taxon>Acariformes</taxon>
        <taxon>Sarcoptiformes</taxon>
        <taxon>Astigmata</taxon>
        <taxon>Psoroptidia</taxon>
        <taxon>Analgoidea</taxon>
        <taxon>Pyroglyphidae</taxon>
        <taxon>Dermatophagoidinae</taxon>
        <taxon>Dermatophagoides</taxon>
    </lineage>
</organism>
<accession>A0ABQ8IYP1</accession>
<name>A0ABQ8IYP1_DERPT</name>
<protein>
    <submittedName>
        <fullName evidence="1">Uncharacterized protein</fullName>
    </submittedName>
</protein>
<dbReference type="Proteomes" id="UP000887458">
    <property type="component" value="Unassembled WGS sequence"/>
</dbReference>
<keyword evidence="2" id="KW-1185">Reference proteome</keyword>
<reference evidence="1 2" key="1">
    <citation type="journal article" date="2018" name="J. Allergy Clin. Immunol.">
        <title>High-quality assembly of Dermatophagoides pteronyssinus genome and transcriptome reveals a wide range of novel allergens.</title>
        <authorList>
            <person name="Liu X.Y."/>
            <person name="Yang K.Y."/>
            <person name="Wang M.Q."/>
            <person name="Kwok J.S."/>
            <person name="Zeng X."/>
            <person name="Yang Z."/>
            <person name="Xiao X.J."/>
            <person name="Lau C.P."/>
            <person name="Li Y."/>
            <person name="Huang Z.M."/>
            <person name="Ba J.G."/>
            <person name="Yim A.K."/>
            <person name="Ouyang C.Y."/>
            <person name="Ngai S.M."/>
            <person name="Chan T.F."/>
            <person name="Leung E.L."/>
            <person name="Liu L."/>
            <person name="Liu Z.G."/>
            <person name="Tsui S.K."/>
        </authorList>
    </citation>
    <scope>NUCLEOTIDE SEQUENCE [LARGE SCALE GENOMIC DNA]</scope>
    <source>
        <strain evidence="1">Derp</strain>
    </source>
</reference>
<sequence length="78" mass="9392">MNKTELIEMKKIIIISHHIAFMAVANWKRIPNDIVLCEQENEERKNQNQFCLSQFCFRGKSCICRWFQFQNLQTRLAD</sequence>
<dbReference type="EMBL" id="NJHN03000096">
    <property type="protein sequence ID" value="KAH9415419.1"/>
    <property type="molecule type" value="Genomic_DNA"/>
</dbReference>
<gene>
    <name evidence="1" type="ORF">DERP_010274</name>
</gene>